<protein>
    <recommendedName>
        <fullName evidence="1">AbiEi antitoxin N-terminal domain-containing protein</fullName>
    </recommendedName>
</protein>
<dbReference type="InterPro" id="IPR011335">
    <property type="entry name" value="Restrct_endonuc-II-like"/>
</dbReference>
<dbReference type="Proteomes" id="UP000322159">
    <property type="component" value="Chromosome"/>
</dbReference>
<evidence type="ECO:0000313" key="3">
    <source>
        <dbReference type="Proteomes" id="UP000322159"/>
    </source>
</evidence>
<dbReference type="RefSeq" id="WP_149324716.1">
    <property type="nucleotide sequence ID" value="NZ_CP043504.1"/>
</dbReference>
<sequence>MTRSFDPEFDILYADEVARAGDDPRRLRRHYASGHLIRIRRGAYVVTPLWEAADERQRHIARVLAAAHDAVRPYVAAGISAAAVWDAPVFIPFGAVVEIVDGYRGGGRSEPGVRRATAAAEFAYPVRRMGIDVTDVARTAIDLATRSTFPAALAAMDWAISAANPDATSVAVVRDRLREMGARPGARTAWRAAESAVSNSGSGGESFGRGVIHDLGFVDPVTQLELRDAEGAMYADYAWPDVKVLVEFDGFVKYRDPRFNHGDPLEKLRREREREARLRALGWTVVRITWADLQDPPRLARLLATVGVPRRQLWVRREK</sequence>
<gene>
    <name evidence="2" type="ORF">FLP23_04260</name>
</gene>
<accession>A0A5C1Y8M3</accession>
<organism evidence="2 3">
    <name type="scientific">Protaetiibacter larvae</name>
    <dbReference type="NCBI Taxonomy" id="2592654"/>
    <lineage>
        <taxon>Bacteria</taxon>
        <taxon>Bacillati</taxon>
        <taxon>Actinomycetota</taxon>
        <taxon>Actinomycetes</taxon>
        <taxon>Micrococcales</taxon>
        <taxon>Microbacteriaceae</taxon>
        <taxon>Protaetiibacter</taxon>
    </lineage>
</organism>
<evidence type="ECO:0000259" key="1">
    <source>
        <dbReference type="Pfam" id="PF13338"/>
    </source>
</evidence>
<evidence type="ECO:0000313" key="2">
    <source>
        <dbReference type="EMBL" id="QEO09292.1"/>
    </source>
</evidence>
<proteinExistence type="predicted"/>
<dbReference type="InterPro" id="IPR025159">
    <property type="entry name" value="AbiEi_N"/>
</dbReference>
<reference evidence="2 3" key="1">
    <citation type="submission" date="2019-09" db="EMBL/GenBank/DDBJ databases">
        <title>Genome sequencing of strain KACC 19322.</title>
        <authorList>
            <person name="Heo J."/>
            <person name="Kim S.-J."/>
            <person name="Kim J.-S."/>
            <person name="Hong S.-B."/>
            <person name="Kwon S.-W."/>
        </authorList>
    </citation>
    <scope>NUCLEOTIDE SEQUENCE [LARGE SCALE GENOMIC DNA]</scope>
    <source>
        <strain evidence="2 3">KACC 19322</strain>
    </source>
</reference>
<dbReference type="Pfam" id="PF13338">
    <property type="entry name" value="AbiEi_4"/>
    <property type="match status" value="1"/>
</dbReference>
<dbReference type="AlphaFoldDB" id="A0A5C1Y8M3"/>
<dbReference type="OrthoDB" id="5517693at2"/>
<dbReference type="EMBL" id="CP043504">
    <property type="protein sequence ID" value="QEO09292.1"/>
    <property type="molecule type" value="Genomic_DNA"/>
</dbReference>
<dbReference type="KEGG" id="lyk:FLP23_04260"/>
<keyword evidence="3" id="KW-1185">Reference proteome</keyword>
<dbReference type="SUPFAM" id="SSF52980">
    <property type="entry name" value="Restriction endonuclease-like"/>
    <property type="match status" value="1"/>
</dbReference>
<feature type="domain" description="AbiEi antitoxin N-terminal" evidence="1">
    <location>
        <begin position="15"/>
        <end position="47"/>
    </location>
</feature>
<name>A0A5C1Y8M3_9MICO</name>